<evidence type="ECO:0000313" key="1">
    <source>
        <dbReference type="EMBL" id="NKC67173.1"/>
    </source>
</evidence>
<gene>
    <name evidence="1" type="ORF">HED35_03650</name>
</gene>
<dbReference type="RefSeq" id="WP_167806431.1">
    <property type="nucleotide sequence ID" value="NZ_JAAVMB010000003.1"/>
</dbReference>
<comment type="caution">
    <text evidence="1">The sequence shown here is derived from an EMBL/GenBank/DDBJ whole genome shotgun (WGS) entry which is preliminary data.</text>
</comment>
<dbReference type="AlphaFoldDB" id="A0A7X6D808"/>
<protein>
    <submittedName>
        <fullName evidence="1">Uncharacterized protein</fullName>
    </submittedName>
</protein>
<organism evidence="1 2">
    <name type="scientific">Vagococcus fluvialis</name>
    <dbReference type="NCBI Taxonomy" id="2738"/>
    <lineage>
        <taxon>Bacteria</taxon>
        <taxon>Bacillati</taxon>
        <taxon>Bacillota</taxon>
        <taxon>Bacilli</taxon>
        <taxon>Lactobacillales</taxon>
        <taxon>Enterococcaceae</taxon>
        <taxon>Vagococcus</taxon>
    </lineage>
</organism>
<accession>A0A7X6D808</accession>
<name>A0A7X6D808_9ENTE</name>
<evidence type="ECO:0000313" key="2">
    <source>
        <dbReference type="Proteomes" id="UP000521358"/>
    </source>
</evidence>
<reference evidence="1 2" key="1">
    <citation type="submission" date="2020-03" db="EMBL/GenBank/DDBJ databases">
        <title>Bacterial samples isolated from urine from healthy bovine heifers (Gyr breed).</title>
        <authorList>
            <person name="Giannattasio-Ferraz S."/>
            <person name="Maskeri L."/>
            <person name="Penido A."/>
            <person name="Barbosa-Stancioli E.F."/>
            <person name="Putonti C."/>
        </authorList>
    </citation>
    <scope>NUCLEOTIDE SEQUENCE [LARGE SCALE GENOMIC DNA]</scope>
    <source>
        <strain evidence="1 2">UFMG-H7</strain>
    </source>
</reference>
<sequence length="853" mass="95600">MAREYIESEDLLNTGRKKLNRSIDKSYDAEETSVQALKDANALGNQAINDANKLGNESLLIANTSNLKADEAVKKSEITDKKLETLVIESGTSDAEVIIAREDIQGKIHESLGKRIDEIERKSEIKKTVRYEEFGINTKPKFYNALTDKYYLDKEFNEEYLIDDAPILKKIHQEIIENNLTIDDKNCHFVLKSCVGIPIPENYSNVGGVFHVDSKALVKDFAIANSMLFPVSTVTQGFKSISDINIIKKIHSKLSKNKKVDFSEFEFLKNKLVIVKDVNDVVGIRSKYGEGSYKKTDFFITDSNGISISDCGWDFNNITDVTFKSVDTHYSEINLGTIALNNNLAYGKLKNPVFESSRSRIKLTVNVLIENGVEQSENDAHSNGTIYFKDGGLVEINDSELTPCKLIRNEKGETVSSYTLGAYNIDGLKLKNVKAVGNLEQGFWGFMGSNFIKNLETIDSNVNRIDVHFYLRNITGRNTEIGDFGILFAGSGIAKFDNINSNSFTVIQTRDDYGCYWDGDIIIENLNWSIPKNGMKTTEANLVSFSDVLNVDHGYDFIFGRNIYIEKVNINFNEPNESIYLNLVRNTYNKTLNARQVYYPDNIIVKQVKINGRKTGVNQYLAIKDPENAANYSKDKNIYYNQRHFVNVLKHNANYIFEDVDTLNKDADNTNQLDACIRLMTSDVSKYTENSLLPKITLEGISQVYLAPNRARADIEVNNSDTSLVVGYFGGDALSCVRLNGGSIQPDLAKLTDVIQMTGGLFEMNGVTVKPIKISGNVNLDDTMSKLGFFTAVANATAVTFKYGNYTGVDLDPRILSHMDSFATKAATDKVFSELKSNRLTRYWEATGNGYTI</sequence>
<proteinExistence type="predicted"/>
<dbReference type="Proteomes" id="UP000521358">
    <property type="component" value="Unassembled WGS sequence"/>
</dbReference>
<dbReference type="EMBL" id="JAAVMB010000003">
    <property type="protein sequence ID" value="NKC67173.1"/>
    <property type="molecule type" value="Genomic_DNA"/>
</dbReference>